<dbReference type="AlphaFoldDB" id="Q93NQ6"/>
<sequence length="181" mass="20422">MNVQTTERPSSAGAPAAAPNGDAAASVKDLIYRATIMLDDQQWNDWLALCADEFTYEIRSWSPEINKDMTYLHANRKDMQHLIDLLPKHNTDHSPLTRHTTVYTVDVAEDGKTAKAISAFAVHQHMLDTGSNSHVSAGESHLFLVGKYHDEFVIEDGTPRFKARTVRLQERRLDRGSHWPI</sequence>
<feature type="region of interest" description="Disordered" evidence="3">
    <location>
        <begin position="1"/>
        <end position="21"/>
    </location>
</feature>
<dbReference type="SUPFAM" id="SSF54427">
    <property type="entry name" value="NTF2-like"/>
    <property type="match status" value="1"/>
</dbReference>
<dbReference type="InterPro" id="IPR000391">
    <property type="entry name" value="Rng_hydr_dOase-bsu"/>
</dbReference>
<comment type="similarity">
    <text evidence="1">Belongs to the bacterial ring-hydroxylating dioxygenase beta subunit family.</text>
</comment>
<evidence type="ECO:0000256" key="3">
    <source>
        <dbReference type="SAM" id="MobiDB-lite"/>
    </source>
</evidence>
<dbReference type="InterPro" id="IPR032710">
    <property type="entry name" value="NTF2-like_dom_sf"/>
</dbReference>
<feature type="domain" description="SnoaL-like" evidence="4">
    <location>
        <begin position="25"/>
        <end position="165"/>
    </location>
</feature>
<dbReference type="Pfam" id="PF13577">
    <property type="entry name" value="SnoaL_4"/>
    <property type="match status" value="1"/>
</dbReference>
<evidence type="ECO:0000259" key="4">
    <source>
        <dbReference type="Pfam" id="PF13577"/>
    </source>
</evidence>
<dbReference type="CDD" id="cd00667">
    <property type="entry name" value="ring_hydroxylating_dioxygenases_beta"/>
    <property type="match status" value="1"/>
</dbReference>
<evidence type="ECO:0000256" key="2">
    <source>
        <dbReference type="ARBA" id="ARBA00023002"/>
    </source>
</evidence>
<organism evidence="5">
    <name type="scientific">Marinosulfonomonas methylotropha</name>
    <dbReference type="NCBI Taxonomy" id="50058"/>
    <lineage>
        <taxon>Bacteria</taxon>
        <taxon>Pseudomonadati</taxon>
        <taxon>Pseudomonadota</taxon>
        <taxon>Alphaproteobacteria</taxon>
        <taxon>Rhodobacterales</taxon>
        <taxon>Paracoccaceae</taxon>
        <taxon>Marinosulfonomonas</taxon>
    </lineage>
</organism>
<evidence type="ECO:0000256" key="1">
    <source>
        <dbReference type="ARBA" id="ARBA00009570"/>
    </source>
</evidence>
<dbReference type="GO" id="GO:0016491">
    <property type="term" value="F:oxidoreductase activity"/>
    <property type="evidence" value="ECO:0007669"/>
    <property type="project" value="UniProtKB-KW"/>
</dbReference>
<proteinExistence type="inferred from homology"/>
<feature type="compositionally biased region" description="Low complexity" evidence="3">
    <location>
        <begin position="9"/>
        <end position="21"/>
    </location>
</feature>
<evidence type="ECO:0000313" key="5">
    <source>
        <dbReference type="EMBL" id="AAK84309.1"/>
    </source>
</evidence>
<reference evidence="5" key="1">
    <citation type="journal article" date="2002" name="Appl. Environ. Microbiol.">
        <title>Duplicate copies of genes encoding methanesulfonate monooxygenase in Marinosulfonomonas methylotropha strain TR3 and detection of methanesulfonate utilizers in the environment.</title>
        <authorList>
            <person name="Baxter N.J."/>
            <person name="Scanlan J."/>
            <person name="De Marco P."/>
            <person name="Wood A.P."/>
            <person name="Murrell J.C."/>
        </authorList>
    </citation>
    <scope>NUCLEOTIDE SEQUENCE</scope>
    <source>
        <strain evidence="5">TR3</strain>
    </source>
</reference>
<accession>Q93NQ6</accession>
<dbReference type="Gene3D" id="3.10.450.50">
    <property type="match status" value="1"/>
</dbReference>
<protein>
    <submittedName>
        <fullName evidence="5">Hydroxylase beta subunit 2</fullName>
    </submittedName>
</protein>
<dbReference type="EMBL" id="AF360864">
    <property type="protein sequence ID" value="AAK84309.1"/>
    <property type="molecule type" value="Genomic_DNA"/>
</dbReference>
<keyword evidence="2" id="KW-0560">Oxidoreductase</keyword>
<dbReference type="InterPro" id="IPR037401">
    <property type="entry name" value="SnoaL-like"/>
</dbReference>
<name>Q93NQ6_9RHOB</name>